<feature type="region of interest" description="Disordered" evidence="12">
    <location>
        <begin position="359"/>
        <end position="385"/>
    </location>
</feature>
<dbReference type="GO" id="GO:0006869">
    <property type="term" value="P:lipid transport"/>
    <property type="evidence" value="ECO:0007669"/>
    <property type="project" value="UniProtKB-KW"/>
</dbReference>
<comment type="caution">
    <text evidence="14">The sequence shown here is derived from an EMBL/GenBank/DDBJ whole genome shotgun (WGS) entry which is preliminary data.</text>
</comment>
<keyword evidence="6" id="KW-0445">Lipid transport</keyword>
<dbReference type="PANTHER" id="PTHR19308">
    <property type="entry name" value="PHOSPHATIDYLCHOLINE TRANSFER PROTEIN"/>
    <property type="match status" value="1"/>
</dbReference>
<dbReference type="GO" id="GO:0008289">
    <property type="term" value="F:lipid binding"/>
    <property type="evidence" value="ECO:0007669"/>
    <property type="project" value="UniProtKB-KW"/>
</dbReference>
<keyword evidence="7" id="KW-0446">Lipid-binding</keyword>
<evidence type="ECO:0000256" key="12">
    <source>
        <dbReference type="SAM" id="MobiDB-lite"/>
    </source>
</evidence>
<evidence type="ECO:0000256" key="11">
    <source>
        <dbReference type="ARBA" id="ARBA00079049"/>
    </source>
</evidence>
<dbReference type="InterPro" id="IPR023393">
    <property type="entry name" value="START-like_dom_sf"/>
</dbReference>
<gene>
    <name evidence="14" type="ORF">CUNI_LOCUS20166</name>
</gene>
<evidence type="ECO:0000256" key="6">
    <source>
        <dbReference type="ARBA" id="ARBA00023055"/>
    </source>
</evidence>
<evidence type="ECO:0000256" key="2">
    <source>
        <dbReference type="ARBA" id="ARBA00022448"/>
    </source>
</evidence>
<comment type="subcellular location">
    <subcellularLocation>
        <location evidence="1">Cytoplasm</location>
    </subcellularLocation>
</comment>
<sequence length="385" mass="44791">MFQRFFSNLGVISAGVSNTLVSPVFCRQCISHSLTNFANGSSRLLLGQNANQKLQLLINNISVKLNLLNVVLTQQCNRVAALRLRRAYQILLLYQRIYGEQVLMQKIKSHVRCKSRPLLALLSATVFQWEKERVSDEELQKCTEEMENVNKLVELSHRKQQGLEIDTNLLESNDWEQLVDRNDFKIWRRLLPDAGLYQYRVFGHFSDIPPRAFYNTQVDLGYWKDWDKNTVEVKIIDKDVETDSEVVHWVYRFPYPMYPRDYVYVRRCKVDANTSTMVITARATEHPSCPETDSCVRVATYCSQMVIKPDTTFEENGFDYVMTYFDDPKTNFPPMCFNWMASTGVHEFLEKVHKAALKKHERSNESPAARADKTSGNIYPKMVHQ</sequence>
<dbReference type="Pfam" id="PF01852">
    <property type="entry name" value="START"/>
    <property type="match status" value="1"/>
</dbReference>
<accession>A0A8S4A2F4</accession>
<dbReference type="EMBL" id="CAJHNH020007390">
    <property type="protein sequence ID" value="CAG5134608.1"/>
    <property type="molecule type" value="Genomic_DNA"/>
</dbReference>
<evidence type="ECO:0000256" key="10">
    <source>
        <dbReference type="ARBA" id="ARBA00077188"/>
    </source>
</evidence>
<keyword evidence="4" id="KW-0597">Phosphoprotein</keyword>
<reference evidence="14" key="1">
    <citation type="submission" date="2021-04" db="EMBL/GenBank/DDBJ databases">
        <authorList>
            <consortium name="Molecular Ecology Group"/>
        </authorList>
    </citation>
    <scope>NUCLEOTIDE SEQUENCE</scope>
</reference>
<keyword evidence="5" id="KW-0007">Acetylation</keyword>
<dbReference type="PROSITE" id="PS50848">
    <property type="entry name" value="START"/>
    <property type="match status" value="1"/>
</dbReference>
<feature type="domain" description="START" evidence="13">
    <location>
        <begin position="171"/>
        <end position="361"/>
    </location>
</feature>
<dbReference type="Proteomes" id="UP000678393">
    <property type="component" value="Unassembled WGS sequence"/>
</dbReference>
<evidence type="ECO:0000259" key="13">
    <source>
        <dbReference type="PROSITE" id="PS50848"/>
    </source>
</evidence>
<evidence type="ECO:0000313" key="15">
    <source>
        <dbReference type="Proteomes" id="UP000678393"/>
    </source>
</evidence>
<dbReference type="OrthoDB" id="1295045at2759"/>
<dbReference type="GO" id="GO:0005829">
    <property type="term" value="C:cytosol"/>
    <property type="evidence" value="ECO:0007669"/>
    <property type="project" value="UniProtKB-ARBA"/>
</dbReference>
<name>A0A8S4A2F4_9EUPU</name>
<dbReference type="InterPro" id="IPR002913">
    <property type="entry name" value="START_lipid-bd_dom"/>
</dbReference>
<protein>
    <recommendedName>
        <fullName evidence="9">Phosphatidylcholine transfer protein</fullName>
    </recommendedName>
    <alternativeName>
        <fullName evidence="11">START domain-containing protein 2</fullName>
    </alternativeName>
    <alternativeName>
        <fullName evidence="10">StAR-related lipid transfer protein 2</fullName>
    </alternativeName>
</protein>
<dbReference type="PANTHER" id="PTHR19308:SF8">
    <property type="entry name" value="STAR-RELATED LIPID TRANSFER PROTEIN 7, MITOCHONDRIAL"/>
    <property type="match status" value="1"/>
</dbReference>
<keyword evidence="3" id="KW-0963">Cytoplasm</keyword>
<dbReference type="Gene3D" id="3.30.530.20">
    <property type="match status" value="1"/>
</dbReference>
<evidence type="ECO:0000313" key="14">
    <source>
        <dbReference type="EMBL" id="CAG5134608.1"/>
    </source>
</evidence>
<keyword evidence="2" id="KW-0813">Transport</keyword>
<evidence type="ECO:0000256" key="1">
    <source>
        <dbReference type="ARBA" id="ARBA00004496"/>
    </source>
</evidence>
<evidence type="ECO:0000256" key="7">
    <source>
        <dbReference type="ARBA" id="ARBA00023121"/>
    </source>
</evidence>
<proteinExistence type="predicted"/>
<evidence type="ECO:0000256" key="3">
    <source>
        <dbReference type="ARBA" id="ARBA00022490"/>
    </source>
</evidence>
<keyword evidence="15" id="KW-1185">Reference proteome</keyword>
<evidence type="ECO:0000256" key="5">
    <source>
        <dbReference type="ARBA" id="ARBA00022990"/>
    </source>
</evidence>
<evidence type="ECO:0000256" key="9">
    <source>
        <dbReference type="ARBA" id="ARBA00069061"/>
    </source>
</evidence>
<dbReference type="FunFam" id="3.30.530.20:FF:000017">
    <property type="entry name" value="Phosphatidylcholine transfer protein, putative"/>
    <property type="match status" value="1"/>
</dbReference>
<dbReference type="SMART" id="SM00234">
    <property type="entry name" value="START"/>
    <property type="match status" value="1"/>
</dbReference>
<evidence type="ECO:0000256" key="8">
    <source>
        <dbReference type="ARBA" id="ARBA00063535"/>
    </source>
</evidence>
<organism evidence="14 15">
    <name type="scientific">Candidula unifasciata</name>
    <dbReference type="NCBI Taxonomy" id="100452"/>
    <lineage>
        <taxon>Eukaryota</taxon>
        <taxon>Metazoa</taxon>
        <taxon>Spiralia</taxon>
        <taxon>Lophotrochozoa</taxon>
        <taxon>Mollusca</taxon>
        <taxon>Gastropoda</taxon>
        <taxon>Heterobranchia</taxon>
        <taxon>Euthyneura</taxon>
        <taxon>Panpulmonata</taxon>
        <taxon>Eupulmonata</taxon>
        <taxon>Stylommatophora</taxon>
        <taxon>Helicina</taxon>
        <taxon>Helicoidea</taxon>
        <taxon>Geomitridae</taxon>
        <taxon>Candidula</taxon>
    </lineage>
</organism>
<evidence type="ECO:0000256" key="4">
    <source>
        <dbReference type="ARBA" id="ARBA00022553"/>
    </source>
</evidence>
<dbReference type="SUPFAM" id="SSF55961">
    <property type="entry name" value="Bet v1-like"/>
    <property type="match status" value="1"/>
</dbReference>
<comment type="subunit">
    <text evidence="8">Interacts with ACOT13/THEM2.</text>
</comment>
<dbReference type="InterPro" id="IPR051213">
    <property type="entry name" value="START_lipid_transfer"/>
</dbReference>
<dbReference type="AlphaFoldDB" id="A0A8S4A2F4"/>